<dbReference type="Gene3D" id="3.20.20.70">
    <property type="entry name" value="Aldolase class I"/>
    <property type="match status" value="1"/>
</dbReference>
<evidence type="ECO:0000313" key="8">
    <source>
        <dbReference type="EMBL" id="RMN14100.1"/>
    </source>
</evidence>
<keyword evidence="5" id="KW-0704">Schiff base</keyword>
<dbReference type="GO" id="GO:0009264">
    <property type="term" value="P:deoxyribonucleotide catabolic process"/>
    <property type="evidence" value="ECO:0007669"/>
    <property type="project" value="UniProtKB-UniRule"/>
</dbReference>
<name>A0A3M3JTA4_9PSED</name>
<evidence type="ECO:0000256" key="1">
    <source>
        <dbReference type="ARBA" id="ARBA00004816"/>
    </source>
</evidence>
<dbReference type="AlphaFoldDB" id="A0A3M3JTA4"/>
<gene>
    <name evidence="8" type="ORF">ALQ65_05270</name>
</gene>
<dbReference type="EMBL" id="RBOV01000069">
    <property type="protein sequence ID" value="RMN14100.1"/>
    <property type="molecule type" value="Genomic_DNA"/>
</dbReference>
<dbReference type="InterPro" id="IPR011343">
    <property type="entry name" value="DeoC"/>
</dbReference>
<dbReference type="NCBIfam" id="TIGR00126">
    <property type="entry name" value="deoC"/>
    <property type="match status" value="1"/>
</dbReference>
<organism evidence="8 9">
    <name type="scientific">Pseudomonas syringae pv. coriandricola</name>
    <dbReference type="NCBI Taxonomy" id="264453"/>
    <lineage>
        <taxon>Bacteria</taxon>
        <taxon>Pseudomonadati</taxon>
        <taxon>Pseudomonadota</taxon>
        <taxon>Gammaproteobacteria</taxon>
        <taxon>Pseudomonadales</taxon>
        <taxon>Pseudomonadaceae</taxon>
        <taxon>Pseudomonas</taxon>
    </lineage>
</organism>
<evidence type="ECO:0000256" key="6">
    <source>
        <dbReference type="ARBA" id="ARBA00048791"/>
    </source>
</evidence>
<evidence type="ECO:0000256" key="5">
    <source>
        <dbReference type="ARBA" id="ARBA00023270"/>
    </source>
</evidence>
<evidence type="ECO:0000256" key="2">
    <source>
        <dbReference type="ARBA" id="ARBA00009473"/>
    </source>
</evidence>
<evidence type="ECO:0000313" key="9">
    <source>
        <dbReference type="Proteomes" id="UP000271468"/>
    </source>
</evidence>
<proteinExistence type="inferred from homology"/>
<dbReference type="CDD" id="cd00959">
    <property type="entry name" value="DeoC"/>
    <property type="match status" value="1"/>
</dbReference>
<protein>
    <recommendedName>
        <fullName evidence="3 7">Deoxyribose-phosphate aldolase</fullName>
        <ecNumber evidence="3 7">4.1.2.4</ecNumber>
    </recommendedName>
</protein>
<comment type="pathway">
    <text evidence="1">Carbohydrate degradation; 2-deoxy-D-ribose 1-phosphate degradation; D-glyceraldehyde 3-phosphate and acetaldehyde from 2-deoxy-alpha-D-ribose 1-phosphate: step 2/2.</text>
</comment>
<dbReference type="GO" id="GO:0004139">
    <property type="term" value="F:deoxyribose-phosphate aldolase activity"/>
    <property type="evidence" value="ECO:0007669"/>
    <property type="project" value="UniProtKB-UniRule"/>
</dbReference>
<evidence type="ECO:0000256" key="3">
    <source>
        <dbReference type="ARBA" id="ARBA00012515"/>
    </source>
</evidence>
<sequence length="288" mass="30113">MSQSALPAPAGLSGRISSCHVFQTGNIMKPMTADDEAQARQAIRLLELFALNTDDTEQRVVGICQRAWTPVGPVAAVCVQPRFVCLARTTLDRMLARDIKVVAVVNFPHGSSNVGSVASEVRASLIAGADEIDVVYPFRALLGGDRQTGIDLISACSALCGGQVPLTVTLETGDLRDSQTIHAACCDAIASGVSFIKSSTGKAATHVTPQAARIMLASIADVGGQVGFKVAGGIRTFDEARFYLALARGRFGAQWVNAGRVRLGGSSLLDDLLGRLGLQDVAGEGEGF</sequence>
<evidence type="ECO:0000256" key="4">
    <source>
        <dbReference type="ARBA" id="ARBA00023239"/>
    </source>
</evidence>
<comment type="catalytic activity">
    <reaction evidence="6">
        <text>2-deoxy-D-ribose 5-phosphate = D-glyceraldehyde 3-phosphate + acetaldehyde</text>
        <dbReference type="Rhea" id="RHEA:12821"/>
        <dbReference type="ChEBI" id="CHEBI:15343"/>
        <dbReference type="ChEBI" id="CHEBI:59776"/>
        <dbReference type="ChEBI" id="CHEBI:62877"/>
        <dbReference type="EC" id="4.1.2.4"/>
    </reaction>
</comment>
<dbReference type="GO" id="GO:0016052">
    <property type="term" value="P:carbohydrate catabolic process"/>
    <property type="evidence" value="ECO:0007669"/>
    <property type="project" value="TreeGrafter"/>
</dbReference>
<reference evidence="8 9" key="1">
    <citation type="submission" date="2018-08" db="EMBL/GenBank/DDBJ databases">
        <title>Recombination of ecologically and evolutionarily significant loci maintains genetic cohesion in the Pseudomonas syringae species complex.</title>
        <authorList>
            <person name="Dillon M."/>
            <person name="Thakur S."/>
            <person name="Almeida R.N.D."/>
            <person name="Weir B.S."/>
            <person name="Guttman D.S."/>
        </authorList>
    </citation>
    <scope>NUCLEOTIDE SEQUENCE [LARGE SCALE GENOMIC DNA]</scope>
    <source>
        <strain evidence="8 9">ICMP 12341</strain>
    </source>
</reference>
<dbReference type="Proteomes" id="UP000271468">
    <property type="component" value="Unassembled WGS sequence"/>
</dbReference>
<comment type="similarity">
    <text evidence="2">Belongs to the DeoC/FbaB aldolase family. DeoC type 2 subfamily.</text>
</comment>
<evidence type="ECO:0000256" key="7">
    <source>
        <dbReference type="NCBIfam" id="TIGR00126"/>
    </source>
</evidence>
<dbReference type="PANTHER" id="PTHR10889">
    <property type="entry name" value="DEOXYRIBOSE-PHOSPHATE ALDOLASE"/>
    <property type="match status" value="1"/>
</dbReference>
<dbReference type="SMART" id="SM01133">
    <property type="entry name" value="DeoC"/>
    <property type="match status" value="1"/>
</dbReference>
<dbReference type="EC" id="4.1.2.4" evidence="3 7"/>
<dbReference type="InterPro" id="IPR013785">
    <property type="entry name" value="Aldolase_TIM"/>
</dbReference>
<dbReference type="InterPro" id="IPR002915">
    <property type="entry name" value="DeoC/FbaB/LacD_aldolase"/>
</dbReference>
<accession>A0A3M3JTA4</accession>
<dbReference type="GO" id="GO:0005737">
    <property type="term" value="C:cytoplasm"/>
    <property type="evidence" value="ECO:0007669"/>
    <property type="project" value="InterPro"/>
</dbReference>
<dbReference type="PANTHER" id="PTHR10889:SF3">
    <property type="entry name" value="DEOXYRIBOSE-PHOSPHATE ALDOLASE"/>
    <property type="match status" value="1"/>
</dbReference>
<dbReference type="PIRSF" id="PIRSF001357">
    <property type="entry name" value="DeoC"/>
    <property type="match status" value="1"/>
</dbReference>
<dbReference type="Pfam" id="PF01791">
    <property type="entry name" value="DeoC"/>
    <property type="match status" value="1"/>
</dbReference>
<dbReference type="SUPFAM" id="SSF51569">
    <property type="entry name" value="Aldolase"/>
    <property type="match status" value="1"/>
</dbReference>
<keyword evidence="4" id="KW-0456">Lyase</keyword>
<comment type="caution">
    <text evidence="8">The sequence shown here is derived from an EMBL/GenBank/DDBJ whole genome shotgun (WGS) entry which is preliminary data.</text>
</comment>